<dbReference type="InterPro" id="IPR052355">
    <property type="entry name" value="CENP-V-like"/>
</dbReference>
<comment type="similarity">
    <text evidence="1">Belongs to the Gfa family.</text>
</comment>
<dbReference type="PROSITE" id="PS51891">
    <property type="entry name" value="CENP_V_GFA"/>
    <property type="match status" value="1"/>
</dbReference>
<accession>A0A6G1KYJ7</accession>
<gene>
    <name evidence="5" type="ORF">EJ03DRAFT_377536</name>
</gene>
<evidence type="ECO:0000313" key="5">
    <source>
        <dbReference type="EMBL" id="KAF2765696.1"/>
    </source>
</evidence>
<name>A0A6G1KYJ7_9PEZI</name>
<organism evidence="5 6">
    <name type="scientific">Teratosphaeria nubilosa</name>
    <dbReference type="NCBI Taxonomy" id="161662"/>
    <lineage>
        <taxon>Eukaryota</taxon>
        <taxon>Fungi</taxon>
        <taxon>Dikarya</taxon>
        <taxon>Ascomycota</taxon>
        <taxon>Pezizomycotina</taxon>
        <taxon>Dothideomycetes</taxon>
        <taxon>Dothideomycetidae</taxon>
        <taxon>Mycosphaerellales</taxon>
        <taxon>Teratosphaeriaceae</taxon>
        <taxon>Teratosphaeria</taxon>
    </lineage>
</organism>
<evidence type="ECO:0000256" key="2">
    <source>
        <dbReference type="ARBA" id="ARBA00022723"/>
    </source>
</evidence>
<evidence type="ECO:0000256" key="3">
    <source>
        <dbReference type="ARBA" id="ARBA00022833"/>
    </source>
</evidence>
<evidence type="ECO:0000259" key="4">
    <source>
        <dbReference type="PROSITE" id="PS51891"/>
    </source>
</evidence>
<dbReference type="InterPro" id="IPR006913">
    <property type="entry name" value="CENP-V/GFA"/>
</dbReference>
<protein>
    <recommendedName>
        <fullName evidence="4">CENP-V/GFA domain-containing protein</fullName>
    </recommendedName>
</protein>
<proteinExistence type="inferred from homology"/>
<keyword evidence="2" id="KW-0479">Metal-binding</keyword>
<feature type="domain" description="CENP-V/GFA" evidence="4">
    <location>
        <begin position="13"/>
        <end position="142"/>
    </location>
</feature>
<dbReference type="GO" id="GO:0046872">
    <property type="term" value="F:metal ion binding"/>
    <property type="evidence" value="ECO:0007669"/>
    <property type="project" value="UniProtKB-KW"/>
</dbReference>
<dbReference type="Proteomes" id="UP000799436">
    <property type="component" value="Unassembled WGS sequence"/>
</dbReference>
<dbReference type="PANTHER" id="PTHR28620">
    <property type="entry name" value="CENTROMERE PROTEIN V"/>
    <property type="match status" value="1"/>
</dbReference>
<keyword evidence="3" id="KW-0862">Zinc</keyword>
<evidence type="ECO:0000313" key="6">
    <source>
        <dbReference type="Proteomes" id="UP000799436"/>
    </source>
</evidence>
<evidence type="ECO:0000256" key="1">
    <source>
        <dbReference type="ARBA" id="ARBA00005495"/>
    </source>
</evidence>
<dbReference type="AlphaFoldDB" id="A0A6G1KYJ7"/>
<reference evidence="5" key="1">
    <citation type="journal article" date="2020" name="Stud. Mycol.">
        <title>101 Dothideomycetes genomes: a test case for predicting lifestyles and emergence of pathogens.</title>
        <authorList>
            <person name="Haridas S."/>
            <person name="Albert R."/>
            <person name="Binder M."/>
            <person name="Bloem J."/>
            <person name="Labutti K."/>
            <person name="Salamov A."/>
            <person name="Andreopoulos B."/>
            <person name="Baker S."/>
            <person name="Barry K."/>
            <person name="Bills G."/>
            <person name="Bluhm B."/>
            <person name="Cannon C."/>
            <person name="Castanera R."/>
            <person name="Culley D."/>
            <person name="Daum C."/>
            <person name="Ezra D."/>
            <person name="Gonzalez J."/>
            <person name="Henrissat B."/>
            <person name="Kuo A."/>
            <person name="Liang C."/>
            <person name="Lipzen A."/>
            <person name="Lutzoni F."/>
            <person name="Magnuson J."/>
            <person name="Mondo S."/>
            <person name="Nolan M."/>
            <person name="Ohm R."/>
            <person name="Pangilinan J."/>
            <person name="Park H.-J."/>
            <person name="Ramirez L."/>
            <person name="Alfaro M."/>
            <person name="Sun H."/>
            <person name="Tritt A."/>
            <person name="Yoshinaga Y."/>
            <person name="Zwiers L.-H."/>
            <person name="Turgeon B."/>
            <person name="Goodwin S."/>
            <person name="Spatafora J."/>
            <person name="Crous P."/>
            <person name="Grigoriev I."/>
        </authorList>
    </citation>
    <scope>NUCLEOTIDE SEQUENCE</scope>
    <source>
        <strain evidence="5">CBS 116005</strain>
    </source>
</reference>
<dbReference type="Gene3D" id="2.170.150.70">
    <property type="match status" value="1"/>
</dbReference>
<dbReference type="InterPro" id="IPR011057">
    <property type="entry name" value="Mss4-like_sf"/>
</dbReference>
<dbReference type="Pfam" id="PF04828">
    <property type="entry name" value="GFA"/>
    <property type="match status" value="1"/>
</dbReference>
<dbReference type="SUPFAM" id="SSF51316">
    <property type="entry name" value="Mss4-like"/>
    <property type="match status" value="1"/>
</dbReference>
<dbReference type="OrthoDB" id="2993351at2759"/>
<keyword evidence="6" id="KW-1185">Reference proteome</keyword>
<dbReference type="EMBL" id="ML995885">
    <property type="protein sequence ID" value="KAF2765696.1"/>
    <property type="molecule type" value="Genomic_DNA"/>
</dbReference>
<dbReference type="GO" id="GO:0016846">
    <property type="term" value="F:carbon-sulfur lyase activity"/>
    <property type="evidence" value="ECO:0007669"/>
    <property type="project" value="InterPro"/>
</dbReference>
<dbReference type="PANTHER" id="PTHR28620:SF1">
    <property type="entry name" value="CENP-V_GFA DOMAIN-CONTAINING PROTEIN"/>
    <property type="match status" value="1"/>
</dbReference>
<sequence length="143" mass="15812">MASAAASSAAKTYHGTCHCKAIQFTVALPEALSPEGPGKVTRCNCSICTRNGYFLVYPPREAVTFLGDSEAKMKQYFMGLKNKPHRFCPECSSSILIDFQNSDVERQRPYLAVNAAMFTDFDLETADLRLSDGKNRLQPAYEA</sequence>